<feature type="region of interest" description="Disordered" evidence="2">
    <location>
        <begin position="943"/>
        <end position="998"/>
    </location>
</feature>
<feature type="coiled-coil region" evidence="1">
    <location>
        <begin position="156"/>
        <end position="204"/>
    </location>
</feature>
<gene>
    <name evidence="3" type="ORF">LshimejAT787_0409870</name>
</gene>
<feature type="compositionally biased region" description="Polar residues" evidence="2">
    <location>
        <begin position="656"/>
        <end position="673"/>
    </location>
</feature>
<sequence>MEMPIPTPSPYSEDSEGSVLRAFVDESIAQERTSPPSPRSELLSQTSHPARDDDAGDPGPSKRTRRSHQKRRKPRQHELTNSSTSPDDLLRLLVDQKQETHALRKALHMAVERVDSETQRVLSLQRAHSQTAEHFRLLNESRLAAQQDAMRANSELRMYQFQFANAQKEIERAQEVLRVLEEQRDEAEEAARRARAKARKYLQERMVAAAKEEGRRLGFEDGLRRAQEEHAFDASQRRMPRRHNPTAASRRRQVEQDEAADVQDNEPPAADDEAGDDDGVDQMSQLSTPTIHHALRGRRAHASPEVIRVAQPAESIYSQTQRSGPPPESEPEPEQPQLRPPPAEPTPPAAMPTAAAVPNTPSVQVYSLPIPPAAELERQNSLTLYPGRHPQPWVTAQQYGEITGQHVTPRHSLQSNADPQRGSGDVTFGHPQQPQQPQGKRKEAWFRTLSRRLGRRGKSQDEAPATPLDPSPRSASWYTPAPPPKPDPPPPGPPVHVRDFGAAPPQHQSMADTASISTRMSQLDIVSPPNASQTSFGGVGGMKGPTKKLSVINEDPASRSATPAKDMGQPAPPFSASGSSQKAPRDADAASTYSYSNPRAVDEWRRSSASGPREINGHARPRGGGPRRPKHLTVPAPLALENANGWGPGAPPPTQPRANAQNGLRSQESFTSPEPTPIGITVEPPSRSPTEGMRTAGQEKTFLSLGGSSPRSMRTAPVPGSPRSVRIPSASAHPTEPMPSIRSQSAYAYADGPMPSIRPPSRGPDTVRSQQRNSVSRPTNEPTMSSMSPAYPTEPLPSVRPPSTYAYTTGPMPSIRPASISQAPDSVRPRSPRPSSASRLSPKPTDPYPYPSLQAMYNRTVGDNVSVHSAGRRTPRQSYQNLPATNQGAEGTASHRRVVSETHLSPGPSHAPLNGGAEHTLHRVSSNLSAKSAGSKYARYDGSQYLDPAFFPPESGPAGGGAGKGVDKGKGVDRGRRSPSLVRPASVASSAQLSYVEG</sequence>
<reference evidence="3" key="1">
    <citation type="submission" date="2022-07" db="EMBL/GenBank/DDBJ databases">
        <title>The genome of Lyophyllum shimeji provides insight into the initial evolution of ectomycorrhizal fungal genome.</title>
        <authorList>
            <person name="Kobayashi Y."/>
            <person name="Shibata T."/>
            <person name="Hirakawa H."/>
            <person name="Shigenobu S."/>
            <person name="Nishiyama T."/>
            <person name="Yamada A."/>
            <person name="Hasebe M."/>
            <person name="Kawaguchi M."/>
        </authorList>
    </citation>
    <scope>NUCLEOTIDE SEQUENCE</scope>
    <source>
        <strain evidence="3">AT787</strain>
    </source>
</reference>
<feature type="compositionally biased region" description="Pro residues" evidence="2">
    <location>
        <begin position="338"/>
        <end position="350"/>
    </location>
</feature>
<feature type="compositionally biased region" description="Polar residues" evidence="2">
    <location>
        <begin position="987"/>
        <end position="998"/>
    </location>
</feature>
<feature type="region of interest" description="Disordered" evidence="2">
    <location>
        <begin position="1"/>
        <end position="89"/>
    </location>
</feature>
<dbReference type="Proteomes" id="UP001063166">
    <property type="component" value="Unassembled WGS sequence"/>
</dbReference>
<accession>A0A9P3PMB6</accession>
<feature type="region of interest" description="Disordered" evidence="2">
    <location>
        <begin position="381"/>
        <end position="917"/>
    </location>
</feature>
<evidence type="ECO:0000313" key="3">
    <source>
        <dbReference type="EMBL" id="GLB37936.1"/>
    </source>
</evidence>
<proteinExistence type="predicted"/>
<feature type="compositionally biased region" description="Polar residues" evidence="2">
    <location>
        <begin position="767"/>
        <end position="788"/>
    </location>
</feature>
<organism evidence="3 4">
    <name type="scientific">Lyophyllum shimeji</name>
    <name type="common">Hon-shimeji</name>
    <name type="synonym">Tricholoma shimeji</name>
    <dbReference type="NCBI Taxonomy" id="47721"/>
    <lineage>
        <taxon>Eukaryota</taxon>
        <taxon>Fungi</taxon>
        <taxon>Dikarya</taxon>
        <taxon>Basidiomycota</taxon>
        <taxon>Agaricomycotina</taxon>
        <taxon>Agaricomycetes</taxon>
        <taxon>Agaricomycetidae</taxon>
        <taxon>Agaricales</taxon>
        <taxon>Tricholomatineae</taxon>
        <taxon>Lyophyllaceae</taxon>
        <taxon>Lyophyllum</taxon>
    </lineage>
</organism>
<comment type="caution">
    <text evidence="3">The sequence shown here is derived from an EMBL/GenBank/DDBJ whole genome shotgun (WGS) entry which is preliminary data.</text>
</comment>
<feature type="compositionally biased region" description="Basic residues" evidence="2">
    <location>
        <begin position="62"/>
        <end position="75"/>
    </location>
</feature>
<evidence type="ECO:0000256" key="1">
    <source>
        <dbReference type="SAM" id="Coils"/>
    </source>
</evidence>
<feature type="compositionally biased region" description="Pro residues" evidence="2">
    <location>
        <begin position="480"/>
        <end position="494"/>
    </location>
</feature>
<feature type="compositionally biased region" description="Basic residues" evidence="2">
    <location>
        <begin position="619"/>
        <end position="631"/>
    </location>
</feature>
<dbReference type="EMBL" id="BRPK01000004">
    <property type="protein sequence ID" value="GLB37936.1"/>
    <property type="molecule type" value="Genomic_DNA"/>
</dbReference>
<name>A0A9P3PMB6_LYOSH</name>
<feature type="compositionally biased region" description="Low complexity" evidence="2">
    <location>
        <begin position="833"/>
        <end position="843"/>
    </location>
</feature>
<feature type="compositionally biased region" description="Polar residues" evidence="2">
    <location>
        <begin position="876"/>
        <end position="889"/>
    </location>
</feature>
<feature type="compositionally biased region" description="Polar residues" evidence="2">
    <location>
        <begin position="506"/>
        <end position="521"/>
    </location>
</feature>
<protein>
    <submittedName>
        <fullName evidence="3">Uncharacterized protein</fullName>
    </submittedName>
</protein>
<feature type="compositionally biased region" description="Basic and acidic residues" evidence="2">
    <location>
        <begin position="965"/>
        <end position="976"/>
    </location>
</feature>
<feature type="region of interest" description="Disordered" evidence="2">
    <location>
        <begin position="230"/>
        <end position="358"/>
    </location>
</feature>
<dbReference type="AlphaFoldDB" id="A0A9P3PMB6"/>
<keyword evidence="4" id="KW-1185">Reference proteome</keyword>
<feature type="compositionally biased region" description="Acidic residues" evidence="2">
    <location>
        <begin position="256"/>
        <end position="280"/>
    </location>
</feature>
<dbReference type="OrthoDB" id="3069722at2759"/>
<evidence type="ECO:0000313" key="4">
    <source>
        <dbReference type="Proteomes" id="UP001063166"/>
    </source>
</evidence>
<evidence type="ECO:0000256" key="2">
    <source>
        <dbReference type="SAM" id="MobiDB-lite"/>
    </source>
</evidence>
<keyword evidence="1" id="KW-0175">Coiled coil</keyword>
<feature type="compositionally biased region" description="Polar residues" evidence="2">
    <location>
        <begin position="855"/>
        <end position="867"/>
    </location>
</feature>